<gene>
    <name evidence="1" type="ORF">THF1A12_10070</name>
</gene>
<evidence type="ECO:0000313" key="1">
    <source>
        <dbReference type="EMBL" id="CAH1562473.1"/>
    </source>
</evidence>
<organism evidence="1 2">
    <name type="scientific">Vibrio jasicida</name>
    <dbReference type="NCBI Taxonomy" id="766224"/>
    <lineage>
        <taxon>Bacteria</taxon>
        <taxon>Pseudomonadati</taxon>
        <taxon>Pseudomonadota</taxon>
        <taxon>Gammaproteobacteria</taxon>
        <taxon>Vibrionales</taxon>
        <taxon>Vibrionaceae</taxon>
        <taxon>Vibrio</taxon>
    </lineage>
</organism>
<sequence>MGFSELSRYKQKKLLHILYAGTLFIFYSQHQIAAYSCIICVISYRTGTKLQF</sequence>
<evidence type="ECO:0008006" key="3">
    <source>
        <dbReference type="Google" id="ProtNLM"/>
    </source>
</evidence>
<dbReference type="EMBL" id="CAKMUD010000001">
    <property type="protein sequence ID" value="CAH1562473.1"/>
    <property type="molecule type" value="Genomic_DNA"/>
</dbReference>
<name>A0AAU9QD77_9VIBR</name>
<reference evidence="1" key="1">
    <citation type="submission" date="2022-01" db="EMBL/GenBank/DDBJ databases">
        <authorList>
            <person name="Lagorce A."/>
        </authorList>
    </citation>
    <scope>NUCLEOTIDE SEQUENCE</scope>
    <source>
        <strain evidence="1">Th15_F1_A12</strain>
    </source>
</reference>
<evidence type="ECO:0000313" key="2">
    <source>
        <dbReference type="Proteomes" id="UP001295462"/>
    </source>
</evidence>
<protein>
    <recommendedName>
        <fullName evidence="3">DUF3265 domain-containing protein</fullName>
    </recommendedName>
</protein>
<comment type="caution">
    <text evidence="1">The sequence shown here is derived from an EMBL/GenBank/DDBJ whole genome shotgun (WGS) entry which is preliminary data.</text>
</comment>
<proteinExistence type="predicted"/>
<accession>A0AAU9QD77</accession>
<dbReference type="Proteomes" id="UP001295462">
    <property type="component" value="Unassembled WGS sequence"/>
</dbReference>
<dbReference type="AlphaFoldDB" id="A0AAU9QD77"/>